<comment type="caution">
    <text evidence="2">The sequence shown here is derived from an EMBL/GenBank/DDBJ whole genome shotgun (WGS) entry which is preliminary data.</text>
</comment>
<reference evidence="3" key="1">
    <citation type="journal article" date="2019" name="Int. J. Syst. Evol. Microbiol.">
        <title>The Global Catalogue of Microorganisms (GCM) 10K type strain sequencing project: providing services to taxonomists for standard genome sequencing and annotation.</title>
        <authorList>
            <consortium name="The Broad Institute Genomics Platform"/>
            <consortium name="The Broad Institute Genome Sequencing Center for Infectious Disease"/>
            <person name="Wu L."/>
            <person name="Ma J."/>
        </authorList>
    </citation>
    <scope>NUCLEOTIDE SEQUENCE [LARGE SCALE GENOMIC DNA]</scope>
    <source>
        <strain evidence="3">CCUG 63830</strain>
    </source>
</reference>
<feature type="domain" description="YlxR" evidence="1">
    <location>
        <begin position="13"/>
        <end position="71"/>
    </location>
</feature>
<organism evidence="2 3">
    <name type="scientific">Deinococcus multiflagellatus</name>
    <dbReference type="NCBI Taxonomy" id="1656887"/>
    <lineage>
        <taxon>Bacteria</taxon>
        <taxon>Thermotogati</taxon>
        <taxon>Deinococcota</taxon>
        <taxon>Deinococci</taxon>
        <taxon>Deinococcales</taxon>
        <taxon>Deinococcaceae</taxon>
        <taxon>Deinococcus</taxon>
    </lineage>
</organism>
<evidence type="ECO:0000259" key="1">
    <source>
        <dbReference type="Pfam" id="PF04296"/>
    </source>
</evidence>
<proteinExistence type="predicted"/>
<dbReference type="SUPFAM" id="SSF64376">
    <property type="entry name" value="YlxR-like"/>
    <property type="match status" value="1"/>
</dbReference>
<dbReference type="Proteomes" id="UP001596317">
    <property type="component" value="Unassembled WGS sequence"/>
</dbReference>
<dbReference type="InterPro" id="IPR007393">
    <property type="entry name" value="YlxR_dom"/>
</dbReference>
<dbReference type="Pfam" id="PF04296">
    <property type="entry name" value="YlxR"/>
    <property type="match status" value="1"/>
</dbReference>
<evidence type="ECO:0000313" key="3">
    <source>
        <dbReference type="Proteomes" id="UP001596317"/>
    </source>
</evidence>
<dbReference type="InterPro" id="IPR035931">
    <property type="entry name" value="YlxR-like_sf"/>
</dbReference>
<dbReference type="PANTHER" id="PTHR34215:SF1">
    <property type="entry name" value="YLXR DOMAIN-CONTAINING PROTEIN"/>
    <property type="match status" value="1"/>
</dbReference>
<keyword evidence="3" id="KW-1185">Reference proteome</keyword>
<dbReference type="Gene3D" id="3.30.1230.10">
    <property type="entry name" value="YlxR-like"/>
    <property type="match status" value="1"/>
</dbReference>
<evidence type="ECO:0000313" key="2">
    <source>
        <dbReference type="EMBL" id="MFC6659688.1"/>
    </source>
</evidence>
<dbReference type="RefSeq" id="WP_224603857.1">
    <property type="nucleotide sequence ID" value="NZ_JAIQXV010000001.1"/>
</dbReference>
<protein>
    <submittedName>
        <fullName evidence="2">YlxR family protein</fullName>
    </submittedName>
</protein>
<dbReference type="EMBL" id="JBHSWB010000001">
    <property type="protein sequence ID" value="MFC6659688.1"/>
    <property type="molecule type" value="Genomic_DNA"/>
</dbReference>
<gene>
    <name evidence="2" type="ORF">ACFP90_04415</name>
</gene>
<name>A0ABW1ZGR8_9DEIO</name>
<dbReference type="InterPro" id="IPR037465">
    <property type="entry name" value="YlxR"/>
</dbReference>
<accession>A0ABW1ZGR8</accession>
<dbReference type="PANTHER" id="PTHR34215">
    <property type="entry name" value="BLL0784 PROTEIN"/>
    <property type="match status" value="1"/>
</dbReference>
<sequence length="93" mass="10287">MTGPHPARHVPERTCVACRRKRPQPEFVRLTRVDGAWTVCPGPRQGRGAYLCADRPECWQDKRLRRVFGAQAAAVSALRPGTAQTGTDPIHNA</sequence>